<reference evidence="2" key="1">
    <citation type="submission" date="2016-09" db="EMBL/GenBank/DDBJ databases">
        <authorList>
            <person name="Gulvik C.A."/>
        </authorList>
    </citation>
    <scope>NUCLEOTIDE SEQUENCE [LARGE SCALE GENOMIC DNA]</scope>
    <source>
        <strain evidence="2">LMG 8895</strain>
    </source>
</reference>
<dbReference type="RefSeq" id="WP_069663679.1">
    <property type="nucleotide sequence ID" value="NZ_JBHUJJ010000001.1"/>
</dbReference>
<accession>A0A1E5GJW9</accession>
<proteinExistence type="predicted"/>
<dbReference type="SUPFAM" id="SSF48239">
    <property type="entry name" value="Terpenoid cyclases/Protein prenyltransferases"/>
    <property type="match status" value="1"/>
</dbReference>
<gene>
    <name evidence="1" type="ORF">BCR25_05690</name>
</gene>
<sequence>MKTVENNYETDSQKILSYQQANGGEFWATADGNLLKGAPFTTIESPVYLLDLGMSKDDSIMLKCQEKIFNTWMEDGRFRLIPKGTIYPCQTVRALNTLCKMGATSDERLQRTFDYLIDTQEADGGWKCQKYSFGRGAETNYSTPMTTLIALDCFRHLDTKAYEQKLNNAVEFLLQHWDIKRPIGPCHHGIGTLFMQGEYPFRSYNLFYYLYVLSFYSYAHKDLRFLNALEELKQKIQDGQVIVERVVPKLAKLDFCEKGKKSALATKRYNELLKNLGVG</sequence>
<evidence type="ECO:0000313" key="2">
    <source>
        <dbReference type="Proteomes" id="UP000095094"/>
    </source>
</evidence>
<dbReference type="Proteomes" id="UP000095094">
    <property type="component" value="Unassembled WGS sequence"/>
</dbReference>
<dbReference type="OrthoDB" id="9790865at2"/>
<protein>
    <submittedName>
        <fullName evidence="1">Prenyltransferase</fullName>
    </submittedName>
</protein>
<dbReference type="PATRIC" id="fig|332950.4.peg.2403"/>
<dbReference type="EMBL" id="MIJY01000023">
    <property type="protein sequence ID" value="OEG12979.1"/>
    <property type="molecule type" value="Genomic_DNA"/>
</dbReference>
<evidence type="ECO:0000313" key="1">
    <source>
        <dbReference type="EMBL" id="OEG12979.1"/>
    </source>
</evidence>
<dbReference type="GO" id="GO:0016740">
    <property type="term" value="F:transferase activity"/>
    <property type="evidence" value="ECO:0007669"/>
    <property type="project" value="UniProtKB-KW"/>
</dbReference>
<keyword evidence="2" id="KW-1185">Reference proteome</keyword>
<organism evidence="1 2">
    <name type="scientific">Enterococcus termitis</name>
    <dbReference type="NCBI Taxonomy" id="332950"/>
    <lineage>
        <taxon>Bacteria</taxon>
        <taxon>Bacillati</taxon>
        <taxon>Bacillota</taxon>
        <taxon>Bacilli</taxon>
        <taxon>Lactobacillales</taxon>
        <taxon>Enterococcaceae</taxon>
        <taxon>Enterococcus</taxon>
    </lineage>
</organism>
<dbReference type="InterPro" id="IPR008930">
    <property type="entry name" value="Terpenoid_cyclase/PrenylTrfase"/>
</dbReference>
<dbReference type="Gene3D" id="1.50.10.20">
    <property type="match status" value="1"/>
</dbReference>
<name>A0A1E5GJW9_9ENTE</name>
<dbReference type="AlphaFoldDB" id="A0A1E5GJW9"/>
<keyword evidence="1" id="KW-0808">Transferase</keyword>
<comment type="caution">
    <text evidence="1">The sequence shown here is derived from an EMBL/GenBank/DDBJ whole genome shotgun (WGS) entry which is preliminary data.</text>
</comment>